<evidence type="ECO:0000313" key="3">
    <source>
        <dbReference type="EMBL" id="KAF9327225.1"/>
    </source>
</evidence>
<feature type="compositionally biased region" description="Polar residues" evidence="2">
    <location>
        <begin position="385"/>
        <end position="401"/>
    </location>
</feature>
<reference evidence="3" key="1">
    <citation type="journal article" date="2020" name="Fungal Divers.">
        <title>Resolving the Mortierellaceae phylogeny through synthesis of multi-gene phylogenetics and phylogenomics.</title>
        <authorList>
            <person name="Vandepol N."/>
            <person name="Liber J."/>
            <person name="Desiro A."/>
            <person name="Na H."/>
            <person name="Kennedy M."/>
            <person name="Barry K."/>
            <person name="Grigoriev I.V."/>
            <person name="Miller A.N."/>
            <person name="O'Donnell K."/>
            <person name="Stajich J.E."/>
            <person name="Bonito G."/>
        </authorList>
    </citation>
    <scope>NUCLEOTIDE SEQUENCE</scope>
    <source>
        <strain evidence="3">NVP1</strain>
    </source>
</reference>
<feature type="compositionally biased region" description="Polar residues" evidence="2">
    <location>
        <begin position="63"/>
        <end position="90"/>
    </location>
</feature>
<proteinExistence type="predicted"/>
<feature type="compositionally biased region" description="Polar residues" evidence="2">
    <location>
        <begin position="420"/>
        <end position="446"/>
    </location>
</feature>
<name>A0A9P5SHD5_9FUNG</name>
<feature type="compositionally biased region" description="Low complexity" evidence="2">
    <location>
        <begin position="447"/>
        <end position="459"/>
    </location>
</feature>
<evidence type="ECO:0000313" key="4">
    <source>
        <dbReference type="Proteomes" id="UP000696485"/>
    </source>
</evidence>
<keyword evidence="4" id="KW-1185">Reference proteome</keyword>
<dbReference type="AlphaFoldDB" id="A0A9P5SHD5"/>
<feature type="coiled-coil region" evidence="1">
    <location>
        <begin position="191"/>
        <end position="218"/>
    </location>
</feature>
<feature type="region of interest" description="Disordered" evidence="2">
    <location>
        <begin position="21"/>
        <end position="175"/>
    </location>
</feature>
<feature type="compositionally biased region" description="Polar residues" evidence="2">
    <location>
        <begin position="506"/>
        <end position="517"/>
    </location>
</feature>
<evidence type="ECO:0000256" key="2">
    <source>
        <dbReference type="SAM" id="MobiDB-lite"/>
    </source>
</evidence>
<feature type="compositionally biased region" description="Basic and acidic residues" evidence="2">
    <location>
        <begin position="114"/>
        <end position="131"/>
    </location>
</feature>
<comment type="caution">
    <text evidence="3">The sequence shown here is derived from an EMBL/GenBank/DDBJ whole genome shotgun (WGS) entry which is preliminary data.</text>
</comment>
<keyword evidence="1" id="KW-0175">Coiled coil</keyword>
<dbReference type="EMBL" id="JAAAUY010000688">
    <property type="protein sequence ID" value="KAF9327225.1"/>
    <property type="molecule type" value="Genomic_DNA"/>
</dbReference>
<feature type="compositionally biased region" description="Low complexity" evidence="2">
    <location>
        <begin position="336"/>
        <end position="357"/>
    </location>
</feature>
<feature type="compositionally biased region" description="Low complexity" evidence="2">
    <location>
        <begin position="50"/>
        <end position="62"/>
    </location>
</feature>
<feature type="compositionally biased region" description="Basic and acidic residues" evidence="2">
    <location>
        <begin position="141"/>
        <end position="153"/>
    </location>
</feature>
<accession>A0A9P5SHD5</accession>
<sequence>MGRRLSLLCCPCLPRKQRDNLSSRSLYLDQDSLGQDDYSDEEDEYQAHASLFTSLPPSSFSPNTHHTQPNYSPWPSGLSNGRFSRHSTFTGKRKPNPFRGFTTSPEQENQEEEQERRSSSEGEEQDLKPYRDDEDDDDNNDEYKHATHKREEGNALNNPTAIHAQTHYAPNPQGKMAWFDGEEDAEEVIDVDALIAEQERITQQLAAQEEALRQEEEAAVVSKRLAAIRTAEKRGLLRFDGDQLVIESSSAESKDAMAIQQTESQMSSSTASSFVGGIDAFNQELKMMTFEMSSSNNKKDANTVKERQDNTRETVSRSSSTSRAKEKPARSASFHSVTRVSAGVSTSTSTSTSTGTANQSINPRDVLNNITSFLKKVDDVIAGEGSSSDEASFSDQEQALSKSKRVNAPSSAPHGPQSFVGASSDTNKPAQGPQSLTDTKSTSHYSTVTATATKVTPVAIEVESSEQYPTNPFNTASDDHDESYPVDPFNNPSLPKTAQEPIKRQTPGSMPEITSQGSTMAKTPAPSPPKASGQSEYMFSTFTSLFTTGSSFVGGFFGGGEYPDHHTSGRRTSVSPGRESPFDEDDRPYDDGNYRSSSAKYSNPQQHTFDHQEHYRSILESASVVADGVTKGKAKEEEEEDDDTSIDDYDF</sequence>
<feature type="compositionally biased region" description="Acidic residues" evidence="2">
    <location>
        <begin position="637"/>
        <end position="651"/>
    </location>
</feature>
<feature type="compositionally biased region" description="Polar residues" evidence="2">
    <location>
        <begin position="594"/>
        <end position="607"/>
    </location>
</feature>
<feature type="compositionally biased region" description="Basic and acidic residues" evidence="2">
    <location>
        <begin position="297"/>
        <end position="315"/>
    </location>
</feature>
<evidence type="ECO:0000256" key="1">
    <source>
        <dbReference type="SAM" id="Coils"/>
    </source>
</evidence>
<feature type="region of interest" description="Disordered" evidence="2">
    <location>
        <begin position="564"/>
        <end position="611"/>
    </location>
</feature>
<feature type="region of interest" description="Disordered" evidence="2">
    <location>
        <begin position="384"/>
        <end position="534"/>
    </location>
</feature>
<feature type="region of interest" description="Disordered" evidence="2">
    <location>
        <begin position="293"/>
        <end position="363"/>
    </location>
</feature>
<protein>
    <submittedName>
        <fullName evidence="3">Uncharacterized protein</fullName>
    </submittedName>
</protein>
<feature type="region of interest" description="Disordered" evidence="2">
    <location>
        <begin position="626"/>
        <end position="651"/>
    </location>
</feature>
<dbReference type="Proteomes" id="UP000696485">
    <property type="component" value="Unassembled WGS sequence"/>
</dbReference>
<feature type="compositionally biased region" description="Polar residues" evidence="2">
    <location>
        <begin position="465"/>
        <end position="476"/>
    </location>
</feature>
<organism evidence="3 4">
    <name type="scientific">Podila minutissima</name>
    <dbReference type="NCBI Taxonomy" id="64525"/>
    <lineage>
        <taxon>Eukaryota</taxon>
        <taxon>Fungi</taxon>
        <taxon>Fungi incertae sedis</taxon>
        <taxon>Mucoromycota</taxon>
        <taxon>Mortierellomycotina</taxon>
        <taxon>Mortierellomycetes</taxon>
        <taxon>Mortierellales</taxon>
        <taxon>Mortierellaceae</taxon>
        <taxon>Podila</taxon>
    </lineage>
</organism>
<gene>
    <name evidence="3" type="ORF">BG006_009428</name>
</gene>